<evidence type="ECO:0000313" key="5">
    <source>
        <dbReference type="Proteomes" id="UP001161389"/>
    </source>
</evidence>
<sequence length="477" mass="51047">MPSKLNSMLTTALICSLGIAGQSFTYASETSKLTKEKQAELNRLLAEAAKQAGIELDDEELTIVIVKKPGKETDSSDTNDEGNVIGDVTTEGSSQTTAASEKSGEEDKVSDEQLVSKNTTTSTTDTNKEEQSLANPDSKQTEPSKENQKAVAATKIGNDTTTQTTNTTEVPRTESIKEQSAATKEPVEVTQSNVPTLSETPQEIKPEAQIENQVSEDNQASEKAVATSTVPTTTAAEEKSHPVNTVNQEFSSAPAIADQSKAIESQADNTTPGLITTAPSAEKTAQANLPVETPVQANPVTNHYYGNYISPERQMDSYYSSDIMEAINKVNTTTSDSLDIPADQIASINLARMESNEMSDLVVEGALDATAAGGVSTTTLKTVVVVPDTSEIDDMDKELEDEDIEELKEALNKKDLNKRVKEALEQLSRNQNRGSSSSNNIGTMNASGVNVTATLSSRITTNSVSTFNQTNLRNTNF</sequence>
<feature type="compositionally biased region" description="Polar residues" evidence="2">
    <location>
        <begin position="90"/>
        <end position="100"/>
    </location>
</feature>
<evidence type="ECO:0000256" key="2">
    <source>
        <dbReference type="SAM" id="MobiDB-lite"/>
    </source>
</evidence>
<keyword evidence="1" id="KW-0175">Coiled coil</keyword>
<evidence type="ECO:0000313" key="4">
    <source>
        <dbReference type="EMBL" id="GLQ30961.1"/>
    </source>
</evidence>
<dbReference type="RefSeq" id="WP_284380403.1">
    <property type="nucleotide sequence ID" value="NZ_BSNM01000011.1"/>
</dbReference>
<keyword evidence="5" id="KW-1185">Reference proteome</keyword>
<feature type="signal peptide" evidence="3">
    <location>
        <begin position="1"/>
        <end position="27"/>
    </location>
</feature>
<name>A0AA37S9N5_9GAMM</name>
<feature type="compositionally biased region" description="Basic and acidic residues" evidence="2">
    <location>
        <begin position="139"/>
        <end position="148"/>
    </location>
</feature>
<accession>A0AA37S9N5</accession>
<evidence type="ECO:0000256" key="3">
    <source>
        <dbReference type="SAM" id="SignalP"/>
    </source>
</evidence>
<dbReference type="Proteomes" id="UP001161389">
    <property type="component" value="Unassembled WGS sequence"/>
</dbReference>
<organism evidence="4 5">
    <name type="scientific">Litoribrevibacter albus</name>
    <dbReference type="NCBI Taxonomy" id="1473156"/>
    <lineage>
        <taxon>Bacteria</taxon>
        <taxon>Pseudomonadati</taxon>
        <taxon>Pseudomonadota</taxon>
        <taxon>Gammaproteobacteria</taxon>
        <taxon>Oceanospirillales</taxon>
        <taxon>Oceanospirillaceae</taxon>
        <taxon>Litoribrevibacter</taxon>
    </lineage>
</organism>
<feature type="compositionally biased region" description="Low complexity" evidence="2">
    <location>
        <begin position="116"/>
        <end position="125"/>
    </location>
</feature>
<feature type="coiled-coil region" evidence="1">
    <location>
        <begin position="397"/>
        <end position="433"/>
    </location>
</feature>
<feature type="compositionally biased region" description="Basic and acidic residues" evidence="2">
    <location>
        <begin position="102"/>
        <end position="111"/>
    </location>
</feature>
<feature type="region of interest" description="Disordered" evidence="2">
    <location>
        <begin position="68"/>
        <end position="204"/>
    </location>
</feature>
<evidence type="ECO:0000256" key="1">
    <source>
        <dbReference type="SAM" id="Coils"/>
    </source>
</evidence>
<reference evidence="4" key="2">
    <citation type="submission" date="2023-01" db="EMBL/GenBank/DDBJ databases">
        <title>Draft genome sequence of Litoribrevibacter albus strain NBRC 110071.</title>
        <authorList>
            <person name="Sun Q."/>
            <person name="Mori K."/>
        </authorList>
    </citation>
    <scope>NUCLEOTIDE SEQUENCE</scope>
    <source>
        <strain evidence="4">NBRC 110071</strain>
    </source>
</reference>
<feature type="chain" id="PRO_5041425107" evidence="3">
    <location>
        <begin position="28"/>
        <end position="477"/>
    </location>
</feature>
<feature type="compositionally biased region" description="Polar residues" evidence="2">
    <location>
        <begin position="189"/>
        <end position="201"/>
    </location>
</feature>
<dbReference type="AlphaFoldDB" id="A0AA37S9N5"/>
<comment type="caution">
    <text evidence="4">The sequence shown here is derived from an EMBL/GenBank/DDBJ whole genome shotgun (WGS) entry which is preliminary data.</text>
</comment>
<reference evidence="4" key="1">
    <citation type="journal article" date="2014" name="Int. J. Syst. Evol. Microbiol.">
        <title>Complete genome sequence of Corynebacterium casei LMG S-19264T (=DSM 44701T), isolated from a smear-ripened cheese.</title>
        <authorList>
            <consortium name="US DOE Joint Genome Institute (JGI-PGF)"/>
            <person name="Walter F."/>
            <person name="Albersmeier A."/>
            <person name="Kalinowski J."/>
            <person name="Ruckert C."/>
        </authorList>
    </citation>
    <scope>NUCLEOTIDE SEQUENCE</scope>
    <source>
        <strain evidence="4">NBRC 110071</strain>
    </source>
</reference>
<gene>
    <name evidence="4" type="ORF">GCM10007876_14400</name>
</gene>
<keyword evidence="3" id="KW-0732">Signal</keyword>
<protein>
    <submittedName>
        <fullName evidence="4">Uncharacterized protein</fullName>
    </submittedName>
</protein>
<dbReference type="EMBL" id="BSNM01000011">
    <property type="protein sequence ID" value="GLQ30961.1"/>
    <property type="molecule type" value="Genomic_DNA"/>
</dbReference>
<proteinExistence type="predicted"/>